<organism evidence="1 2">
    <name type="scientific">Variovorax humicola</name>
    <dbReference type="NCBI Taxonomy" id="1769758"/>
    <lineage>
        <taxon>Bacteria</taxon>
        <taxon>Pseudomonadati</taxon>
        <taxon>Pseudomonadota</taxon>
        <taxon>Betaproteobacteria</taxon>
        <taxon>Burkholderiales</taxon>
        <taxon>Comamonadaceae</taxon>
        <taxon>Variovorax</taxon>
    </lineage>
</organism>
<proteinExistence type="predicted"/>
<name>A0ABU8VX42_9BURK</name>
<keyword evidence="2" id="KW-1185">Reference proteome</keyword>
<evidence type="ECO:0000313" key="2">
    <source>
        <dbReference type="Proteomes" id="UP001363010"/>
    </source>
</evidence>
<dbReference type="Proteomes" id="UP001363010">
    <property type="component" value="Unassembled WGS sequence"/>
</dbReference>
<dbReference type="RefSeq" id="WP_340362613.1">
    <property type="nucleotide sequence ID" value="NZ_JBBKZV010000002.1"/>
</dbReference>
<protein>
    <submittedName>
        <fullName evidence="1">Uncharacterized protein</fullName>
    </submittedName>
</protein>
<gene>
    <name evidence="1" type="ORF">WKW80_05915</name>
</gene>
<sequence>MEADTKTDLLDRLHVAMRELGTSERALREKIALFAAGRGPYPDPEEWKRRWHFEATIAALRAELEKFTAHAS</sequence>
<evidence type="ECO:0000313" key="1">
    <source>
        <dbReference type="EMBL" id="MEJ8821571.1"/>
    </source>
</evidence>
<reference evidence="1 2" key="1">
    <citation type="submission" date="2024-03" db="EMBL/GenBank/DDBJ databases">
        <title>Novel species of the genus Variovorax.</title>
        <authorList>
            <person name="Liu Q."/>
            <person name="Xin Y.-H."/>
        </authorList>
    </citation>
    <scope>NUCLEOTIDE SEQUENCE [LARGE SCALE GENOMIC DNA]</scope>
    <source>
        <strain evidence="1 2">KACC 18501</strain>
    </source>
</reference>
<dbReference type="EMBL" id="JBBKZV010000002">
    <property type="protein sequence ID" value="MEJ8821571.1"/>
    <property type="molecule type" value="Genomic_DNA"/>
</dbReference>
<comment type="caution">
    <text evidence="1">The sequence shown here is derived from an EMBL/GenBank/DDBJ whole genome shotgun (WGS) entry which is preliminary data.</text>
</comment>
<accession>A0ABU8VX42</accession>